<evidence type="ECO:0000313" key="3">
    <source>
        <dbReference type="EMBL" id="GGB75260.1"/>
    </source>
</evidence>
<feature type="compositionally biased region" description="Low complexity" evidence="1">
    <location>
        <begin position="78"/>
        <end position="90"/>
    </location>
</feature>
<sequence length="90" mass="10205">MKKIVFTLSTLLTITLATAQSYPKQPDPKVYNVIRHDSKSEKATEAEEEREAVATTGIQEARREDQENVDREVTETENNNQNGLVNNDNQ</sequence>
<keyword evidence="2" id="KW-0732">Signal</keyword>
<feature type="compositionally biased region" description="Basic and acidic residues" evidence="1">
    <location>
        <begin position="60"/>
        <end position="74"/>
    </location>
</feature>
<feature type="chain" id="PRO_5047403256" evidence="2">
    <location>
        <begin position="20"/>
        <end position="90"/>
    </location>
</feature>
<reference evidence="4" key="1">
    <citation type="journal article" date="2019" name="Int. J. Syst. Evol. Microbiol.">
        <title>The Global Catalogue of Microorganisms (GCM) 10K type strain sequencing project: providing services to taxonomists for standard genome sequencing and annotation.</title>
        <authorList>
            <consortium name="The Broad Institute Genomics Platform"/>
            <consortium name="The Broad Institute Genome Sequencing Center for Infectious Disease"/>
            <person name="Wu L."/>
            <person name="Ma J."/>
        </authorList>
    </citation>
    <scope>NUCLEOTIDE SEQUENCE [LARGE SCALE GENOMIC DNA]</scope>
    <source>
        <strain evidence="4">CGMCC 1.15461</strain>
    </source>
</reference>
<evidence type="ECO:0000313" key="4">
    <source>
        <dbReference type="Proteomes" id="UP000615760"/>
    </source>
</evidence>
<feature type="signal peptide" evidence="2">
    <location>
        <begin position="1"/>
        <end position="19"/>
    </location>
</feature>
<name>A0ABQ1JQU1_9FLAO</name>
<proteinExistence type="predicted"/>
<dbReference type="EMBL" id="BMJE01000003">
    <property type="protein sequence ID" value="GGB75260.1"/>
    <property type="molecule type" value="Genomic_DNA"/>
</dbReference>
<dbReference type="Proteomes" id="UP000615760">
    <property type="component" value="Unassembled WGS sequence"/>
</dbReference>
<protein>
    <submittedName>
        <fullName evidence="3">Uncharacterized protein</fullName>
    </submittedName>
</protein>
<comment type="caution">
    <text evidence="3">The sequence shown here is derived from an EMBL/GenBank/DDBJ whole genome shotgun (WGS) entry which is preliminary data.</text>
</comment>
<feature type="region of interest" description="Disordered" evidence="1">
    <location>
        <begin position="38"/>
        <end position="90"/>
    </location>
</feature>
<gene>
    <name evidence="3" type="ORF">GCM10007424_13990</name>
</gene>
<evidence type="ECO:0000256" key="2">
    <source>
        <dbReference type="SAM" id="SignalP"/>
    </source>
</evidence>
<organism evidence="3 4">
    <name type="scientific">Flavobacterium suaedae</name>
    <dbReference type="NCBI Taxonomy" id="1767027"/>
    <lineage>
        <taxon>Bacteria</taxon>
        <taxon>Pseudomonadati</taxon>
        <taxon>Bacteroidota</taxon>
        <taxon>Flavobacteriia</taxon>
        <taxon>Flavobacteriales</taxon>
        <taxon>Flavobacteriaceae</taxon>
        <taxon>Flavobacterium</taxon>
    </lineage>
</organism>
<accession>A0ABQ1JQU1</accession>
<evidence type="ECO:0000256" key="1">
    <source>
        <dbReference type="SAM" id="MobiDB-lite"/>
    </source>
</evidence>
<keyword evidence="4" id="KW-1185">Reference proteome</keyword>
<dbReference type="RefSeq" id="WP_188620544.1">
    <property type="nucleotide sequence ID" value="NZ_BMJE01000003.1"/>
</dbReference>